<feature type="binding site" evidence="7">
    <location>
        <position position="37"/>
    </location>
    <ligand>
        <name>substrate</name>
    </ligand>
</feature>
<feature type="binding site" evidence="7">
    <location>
        <begin position="15"/>
        <end position="20"/>
    </location>
    <ligand>
        <name>ATP</name>
        <dbReference type="ChEBI" id="CHEBI:30616"/>
    </ligand>
</feature>
<dbReference type="Gene3D" id="3.40.50.300">
    <property type="entry name" value="P-loop containing nucleotide triphosphate hydrolases"/>
    <property type="match status" value="1"/>
</dbReference>
<keyword evidence="1 7" id="KW-0028">Amino-acid biosynthesis</keyword>
<feature type="binding site" evidence="7">
    <location>
        <position position="83"/>
    </location>
    <ligand>
        <name>substrate</name>
    </ligand>
</feature>
<comment type="caution">
    <text evidence="8">The sequence shown here is derived from an EMBL/GenBank/DDBJ whole genome shotgun (WGS) entry which is preliminary data.</text>
</comment>
<keyword evidence="7" id="KW-0479">Metal-binding</keyword>
<proteinExistence type="inferred from homology"/>
<dbReference type="SUPFAM" id="SSF52540">
    <property type="entry name" value="P-loop containing nucleoside triphosphate hydrolases"/>
    <property type="match status" value="1"/>
</dbReference>
<dbReference type="InterPro" id="IPR031322">
    <property type="entry name" value="Shikimate/glucono_kinase"/>
</dbReference>
<comment type="similarity">
    <text evidence="7">Belongs to the shikimate kinase family.</text>
</comment>
<dbReference type="CDD" id="cd00464">
    <property type="entry name" value="SK"/>
    <property type="match status" value="1"/>
</dbReference>
<dbReference type="InterPro" id="IPR000623">
    <property type="entry name" value="Shikimate_kinase/TSH1"/>
</dbReference>
<dbReference type="PRINTS" id="PR01100">
    <property type="entry name" value="SHIKIMTKNASE"/>
</dbReference>
<dbReference type="Proteomes" id="UP000644727">
    <property type="component" value="Unassembled WGS sequence"/>
</dbReference>
<name>A0ABR9W244_9MICO</name>
<evidence type="ECO:0000256" key="1">
    <source>
        <dbReference type="ARBA" id="ARBA00022605"/>
    </source>
</evidence>
<protein>
    <recommendedName>
        <fullName evidence="7">Shikimate kinase</fullName>
        <shortName evidence="7">SK</shortName>
        <ecNumber evidence="7">2.7.1.71</ecNumber>
    </recommendedName>
</protein>
<feature type="binding site" evidence="7">
    <location>
        <position position="19"/>
    </location>
    <ligand>
        <name>Mg(2+)</name>
        <dbReference type="ChEBI" id="CHEBI:18420"/>
    </ligand>
</feature>
<dbReference type="GO" id="GO:0016301">
    <property type="term" value="F:kinase activity"/>
    <property type="evidence" value="ECO:0007669"/>
    <property type="project" value="UniProtKB-KW"/>
</dbReference>
<keyword evidence="6 7" id="KW-0057">Aromatic amino acid biosynthesis</keyword>
<evidence type="ECO:0000313" key="9">
    <source>
        <dbReference type="Proteomes" id="UP000644727"/>
    </source>
</evidence>
<dbReference type="EC" id="2.7.1.71" evidence="7"/>
<sequence>MSPTALTAVLIGPMAAGKTAVGRELARRLREPFADLDALIVQEAGKPIPQIFAEDGEDHFRDLEAQLLAVALSTRTGVLALGGGAPTRPESAALLRGCPVVLLQVDEQIVQARLRRAQDRPLLSGEDPLRRWREISERRMPRYRDLACWTVDSDGSPPAAVARRIHDLILEREAKVSP</sequence>
<gene>
    <name evidence="7" type="primary">aroK</name>
    <name evidence="8" type="ORF">IOE58_10085</name>
</gene>
<comment type="subunit">
    <text evidence="7">Monomer.</text>
</comment>
<dbReference type="RefSeq" id="WP_193866263.1">
    <property type="nucleotide sequence ID" value="NZ_JADEYR010000011.1"/>
</dbReference>
<comment type="caution">
    <text evidence="7">Lacks conserved residue(s) required for the propagation of feature annotation.</text>
</comment>
<comment type="pathway">
    <text evidence="7">Metabolic intermediate biosynthesis; chorismate biosynthesis; chorismate from D-erythrose 4-phosphate and phosphoenolpyruvate: step 5/7.</text>
</comment>
<dbReference type="Pfam" id="PF01202">
    <property type="entry name" value="SKI"/>
    <property type="match status" value="1"/>
</dbReference>
<keyword evidence="2 7" id="KW-0808">Transferase</keyword>
<evidence type="ECO:0000256" key="2">
    <source>
        <dbReference type="ARBA" id="ARBA00022679"/>
    </source>
</evidence>
<evidence type="ECO:0000256" key="3">
    <source>
        <dbReference type="ARBA" id="ARBA00022741"/>
    </source>
</evidence>
<feature type="binding site" evidence="7">
    <location>
        <position position="61"/>
    </location>
    <ligand>
        <name>substrate</name>
    </ligand>
</feature>
<comment type="function">
    <text evidence="7">Catalyzes the specific phosphorylation of the 3-hydroxyl group of shikimic acid using ATP as a cosubstrate.</text>
</comment>
<comment type="subcellular location">
    <subcellularLocation>
        <location evidence="7">Cytoplasm</location>
    </subcellularLocation>
</comment>
<keyword evidence="3 7" id="KW-0547">Nucleotide-binding</keyword>
<evidence type="ECO:0000256" key="5">
    <source>
        <dbReference type="ARBA" id="ARBA00022840"/>
    </source>
</evidence>
<dbReference type="PANTHER" id="PTHR21087:SF16">
    <property type="entry name" value="SHIKIMATE KINASE 1, CHLOROPLASTIC"/>
    <property type="match status" value="1"/>
</dbReference>
<evidence type="ECO:0000256" key="7">
    <source>
        <dbReference type="HAMAP-Rule" id="MF_00109"/>
    </source>
</evidence>
<dbReference type="InterPro" id="IPR027417">
    <property type="entry name" value="P-loop_NTPase"/>
</dbReference>
<feature type="binding site" evidence="7">
    <location>
        <position position="139"/>
    </location>
    <ligand>
        <name>substrate</name>
    </ligand>
</feature>
<keyword evidence="9" id="KW-1185">Reference proteome</keyword>
<evidence type="ECO:0000256" key="6">
    <source>
        <dbReference type="ARBA" id="ARBA00023141"/>
    </source>
</evidence>
<comment type="catalytic activity">
    <reaction evidence="7">
        <text>shikimate + ATP = 3-phosphoshikimate + ADP + H(+)</text>
        <dbReference type="Rhea" id="RHEA:13121"/>
        <dbReference type="ChEBI" id="CHEBI:15378"/>
        <dbReference type="ChEBI" id="CHEBI:30616"/>
        <dbReference type="ChEBI" id="CHEBI:36208"/>
        <dbReference type="ChEBI" id="CHEBI:145989"/>
        <dbReference type="ChEBI" id="CHEBI:456216"/>
        <dbReference type="EC" id="2.7.1.71"/>
    </reaction>
</comment>
<dbReference type="HAMAP" id="MF_00109">
    <property type="entry name" value="Shikimate_kinase"/>
    <property type="match status" value="1"/>
</dbReference>
<keyword evidence="5 7" id="KW-0067">ATP-binding</keyword>
<organism evidence="8 9">
    <name type="scientific">Brachybacterium epidermidis</name>
    <dbReference type="NCBI Taxonomy" id="2781983"/>
    <lineage>
        <taxon>Bacteria</taxon>
        <taxon>Bacillati</taxon>
        <taxon>Actinomycetota</taxon>
        <taxon>Actinomycetes</taxon>
        <taxon>Micrococcales</taxon>
        <taxon>Dermabacteraceae</taxon>
        <taxon>Brachybacterium</taxon>
    </lineage>
</organism>
<evidence type="ECO:0000256" key="4">
    <source>
        <dbReference type="ARBA" id="ARBA00022777"/>
    </source>
</evidence>
<feature type="binding site" evidence="7">
    <location>
        <position position="120"/>
    </location>
    <ligand>
        <name>ATP</name>
        <dbReference type="ChEBI" id="CHEBI:30616"/>
    </ligand>
</feature>
<dbReference type="PANTHER" id="PTHR21087">
    <property type="entry name" value="SHIKIMATE KINASE"/>
    <property type="match status" value="1"/>
</dbReference>
<keyword evidence="7" id="KW-0460">Magnesium</keyword>
<keyword evidence="4 7" id="KW-0418">Kinase</keyword>
<accession>A0ABR9W244</accession>
<keyword evidence="7" id="KW-0963">Cytoplasm</keyword>
<evidence type="ECO:0000313" key="8">
    <source>
        <dbReference type="EMBL" id="MBE9404513.1"/>
    </source>
</evidence>
<reference evidence="8 9" key="1">
    <citation type="submission" date="2020-10" db="EMBL/GenBank/DDBJ databases">
        <title>Draft genome and description of Brachybacterium epidermidis sp nov.</title>
        <authorList>
            <person name="Boxberger M."/>
            <person name="La Scola B."/>
        </authorList>
    </citation>
    <scope>NUCLEOTIDE SEQUENCE [LARGE SCALE GENOMIC DNA]</scope>
    <source>
        <strain evidence="8 9">Marseille-Q2903</strain>
    </source>
</reference>
<dbReference type="EMBL" id="JADEYR010000011">
    <property type="protein sequence ID" value="MBE9404513.1"/>
    <property type="molecule type" value="Genomic_DNA"/>
</dbReference>
<comment type="cofactor">
    <cofactor evidence="7">
        <name>Mg(2+)</name>
        <dbReference type="ChEBI" id="CHEBI:18420"/>
    </cofactor>
    <text evidence="7">Binds 1 Mg(2+) ion per subunit.</text>
</comment>